<evidence type="ECO:0000256" key="2">
    <source>
        <dbReference type="ARBA" id="ARBA00023125"/>
    </source>
</evidence>
<dbReference type="GO" id="GO:0000978">
    <property type="term" value="F:RNA polymerase II cis-regulatory region sequence-specific DNA binding"/>
    <property type="evidence" value="ECO:0007669"/>
    <property type="project" value="TreeGrafter"/>
</dbReference>
<dbReference type="Proteomes" id="UP000078348">
    <property type="component" value="Unassembled WGS sequence"/>
</dbReference>
<dbReference type="InterPro" id="IPR009057">
    <property type="entry name" value="Homeodomain-like_sf"/>
</dbReference>
<evidence type="ECO:0000256" key="3">
    <source>
        <dbReference type="SAM" id="MobiDB-lite"/>
    </source>
</evidence>
<evidence type="ECO:0000259" key="5">
    <source>
        <dbReference type="PROSITE" id="PS51294"/>
    </source>
</evidence>
<keyword evidence="2" id="KW-0238">DNA-binding</keyword>
<evidence type="ECO:0000313" key="6">
    <source>
        <dbReference type="EMBL" id="OAO15239.1"/>
    </source>
</evidence>
<comment type="caution">
    <text evidence="6">The sequence shown here is derived from an EMBL/GenBank/DDBJ whole genome shotgun (WGS) entry which is preliminary data.</text>
</comment>
<evidence type="ECO:0000259" key="4">
    <source>
        <dbReference type="PROSITE" id="PS50090"/>
    </source>
</evidence>
<sequence>MQDQRQADSSLWTRELDEMIREAVARYGSNDWVKVCQKLRNQHITPEQCQERWETVLRDQTVKGPWSEEEDAILRSLVEKFGPKKWSTIASYINGRIGKQCRERWLNHLSPTVTKDVWTEEEDEILINAQIQMGNKWSYISKLLPGRSENAVKNRYNSIASRNGVRKKRLGTFVTRGNSKANLLRLQVPPKASHVAPRAMPYVEHPPENSYTELYKKATEQVNARVAARQQQRTSLQLPDTTPNLGGVGEEAKAPSRSGSFEDPLQSSSQDMGFAPPFRFGYPAGEFSSFAFDPVDPSDMTLPLSATEPYAFTAEPNVSAFTTAEPTMTPFTAEPSMTPFATAEPSMSAFATDPSLQAFPTAEEANLQQMDSMLLSGNTIMGESLPQPFLPEPASIRGSFNAMEESPFPPMADATLPVPAPSIAPVRLRRNAAVPALNRGVYSSWERESVEDNRRSVDPMSHLGSMMTHSTKYESVDLLRLLNETEGESKMGLLQLPIHNSFMDLEERPGL</sequence>
<dbReference type="STRING" id="478820.A0A196SGZ8"/>
<keyword evidence="7" id="KW-1185">Reference proteome</keyword>
<accession>A0A196SGZ8</accession>
<feature type="domain" description="HTH myb-type" evidence="5">
    <location>
        <begin position="115"/>
        <end position="164"/>
    </location>
</feature>
<dbReference type="Gene3D" id="1.10.10.60">
    <property type="entry name" value="Homeodomain-like"/>
    <property type="match status" value="3"/>
</dbReference>
<gene>
    <name evidence="6" type="ORF">AV274_3016</name>
</gene>
<dbReference type="AlphaFoldDB" id="A0A196SGZ8"/>
<dbReference type="InterPro" id="IPR017930">
    <property type="entry name" value="Myb_dom"/>
</dbReference>
<protein>
    <submittedName>
        <fullName evidence="6">Transcriptional activator Myb</fullName>
    </submittedName>
</protein>
<feature type="domain" description="Myb-like" evidence="4">
    <location>
        <begin position="58"/>
        <end position="109"/>
    </location>
</feature>
<dbReference type="InterPro" id="IPR001005">
    <property type="entry name" value="SANT/Myb"/>
</dbReference>
<dbReference type="PROSITE" id="PS50090">
    <property type="entry name" value="MYB_LIKE"/>
    <property type="match status" value="3"/>
</dbReference>
<dbReference type="SMART" id="SM00717">
    <property type="entry name" value="SANT"/>
    <property type="match status" value="3"/>
</dbReference>
<organism evidence="6 7">
    <name type="scientific">Blastocystis sp. subtype 1 (strain ATCC 50177 / NandII)</name>
    <dbReference type="NCBI Taxonomy" id="478820"/>
    <lineage>
        <taxon>Eukaryota</taxon>
        <taxon>Sar</taxon>
        <taxon>Stramenopiles</taxon>
        <taxon>Bigyra</taxon>
        <taxon>Opalozoa</taxon>
        <taxon>Opalinata</taxon>
        <taxon>Blastocystidae</taxon>
        <taxon>Blastocystis</taxon>
    </lineage>
</organism>
<dbReference type="CDD" id="cd00167">
    <property type="entry name" value="SANT"/>
    <property type="match status" value="3"/>
</dbReference>
<dbReference type="OrthoDB" id="2143914at2759"/>
<dbReference type="PROSITE" id="PS51294">
    <property type="entry name" value="HTH_MYB"/>
    <property type="match status" value="3"/>
</dbReference>
<dbReference type="EMBL" id="LXWW01000159">
    <property type="protein sequence ID" value="OAO15239.1"/>
    <property type="molecule type" value="Genomic_DNA"/>
</dbReference>
<evidence type="ECO:0000313" key="7">
    <source>
        <dbReference type="Proteomes" id="UP000078348"/>
    </source>
</evidence>
<reference evidence="6 7" key="1">
    <citation type="submission" date="2016-05" db="EMBL/GenBank/DDBJ databases">
        <title>Nuclear genome of Blastocystis sp. subtype 1 NandII.</title>
        <authorList>
            <person name="Gentekaki E."/>
            <person name="Curtis B."/>
            <person name="Stairs C."/>
            <person name="Eme L."/>
            <person name="Herman E."/>
            <person name="Klimes V."/>
            <person name="Arias M.C."/>
            <person name="Elias M."/>
            <person name="Hilliou F."/>
            <person name="Klute M."/>
            <person name="Malik S.-B."/>
            <person name="Pightling A."/>
            <person name="Rachubinski R."/>
            <person name="Salas D."/>
            <person name="Schlacht A."/>
            <person name="Suga H."/>
            <person name="Archibald J."/>
            <person name="Ball S.G."/>
            <person name="Clark G."/>
            <person name="Dacks J."/>
            <person name="Van Der Giezen M."/>
            <person name="Tsaousis A."/>
            <person name="Roger A."/>
        </authorList>
    </citation>
    <scope>NUCLEOTIDE SEQUENCE [LARGE SCALE GENOMIC DNA]</scope>
    <source>
        <strain evidence="7">ATCC 50177 / NandII</strain>
    </source>
</reference>
<dbReference type="GO" id="GO:0005634">
    <property type="term" value="C:nucleus"/>
    <property type="evidence" value="ECO:0007669"/>
    <property type="project" value="TreeGrafter"/>
</dbReference>
<dbReference type="FunFam" id="1.10.10.60:FF:000010">
    <property type="entry name" value="Transcriptional activator Myb isoform A"/>
    <property type="match status" value="1"/>
</dbReference>
<dbReference type="Pfam" id="PF00249">
    <property type="entry name" value="Myb_DNA-binding"/>
    <property type="match status" value="3"/>
</dbReference>
<dbReference type="SUPFAM" id="SSF46689">
    <property type="entry name" value="Homeodomain-like"/>
    <property type="match status" value="2"/>
</dbReference>
<evidence type="ECO:0000256" key="1">
    <source>
        <dbReference type="ARBA" id="ARBA00022737"/>
    </source>
</evidence>
<feature type="domain" description="Myb-like" evidence="4">
    <location>
        <begin position="4"/>
        <end position="57"/>
    </location>
</feature>
<dbReference type="PANTHER" id="PTHR45614:SF25">
    <property type="entry name" value="MYB PROTEIN"/>
    <property type="match status" value="1"/>
</dbReference>
<feature type="domain" description="Myb-like" evidence="4">
    <location>
        <begin position="110"/>
        <end position="160"/>
    </location>
</feature>
<keyword evidence="1" id="KW-0677">Repeat</keyword>
<feature type="compositionally biased region" description="Polar residues" evidence="3">
    <location>
        <begin position="234"/>
        <end position="244"/>
    </location>
</feature>
<dbReference type="PANTHER" id="PTHR45614">
    <property type="entry name" value="MYB PROTEIN-RELATED"/>
    <property type="match status" value="1"/>
</dbReference>
<feature type="domain" description="HTH myb-type" evidence="5">
    <location>
        <begin position="58"/>
        <end position="113"/>
    </location>
</feature>
<name>A0A196SGZ8_BLAHN</name>
<feature type="region of interest" description="Disordered" evidence="3">
    <location>
        <begin position="230"/>
        <end position="270"/>
    </location>
</feature>
<proteinExistence type="predicted"/>
<dbReference type="GO" id="GO:0000981">
    <property type="term" value="F:DNA-binding transcription factor activity, RNA polymerase II-specific"/>
    <property type="evidence" value="ECO:0007669"/>
    <property type="project" value="TreeGrafter"/>
</dbReference>
<dbReference type="InterPro" id="IPR050560">
    <property type="entry name" value="MYB_TF"/>
</dbReference>
<feature type="domain" description="HTH myb-type" evidence="5">
    <location>
        <begin position="1"/>
        <end position="57"/>
    </location>
</feature>